<keyword evidence="1" id="KW-0472">Membrane</keyword>
<proteinExistence type="predicted"/>
<keyword evidence="1" id="KW-1133">Transmembrane helix</keyword>
<organism evidence="2 3">
    <name type="scientific">Lophiotrema nucula</name>
    <dbReference type="NCBI Taxonomy" id="690887"/>
    <lineage>
        <taxon>Eukaryota</taxon>
        <taxon>Fungi</taxon>
        <taxon>Dikarya</taxon>
        <taxon>Ascomycota</taxon>
        <taxon>Pezizomycotina</taxon>
        <taxon>Dothideomycetes</taxon>
        <taxon>Pleosporomycetidae</taxon>
        <taxon>Pleosporales</taxon>
        <taxon>Lophiotremataceae</taxon>
        <taxon>Lophiotrema</taxon>
    </lineage>
</organism>
<protein>
    <submittedName>
        <fullName evidence="2">Uncharacterized protein</fullName>
    </submittedName>
</protein>
<evidence type="ECO:0000256" key="1">
    <source>
        <dbReference type="SAM" id="Phobius"/>
    </source>
</evidence>
<accession>A0A6A5ZN65</accession>
<reference evidence="2" key="1">
    <citation type="journal article" date="2020" name="Stud. Mycol.">
        <title>101 Dothideomycetes genomes: a test case for predicting lifestyles and emergence of pathogens.</title>
        <authorList>
            <person name="Haridas S."/>
            <person name="Albert R."/>
            <person name="Binder M."/>
            <person name="Bloem J."/>
            <person name="Labutti K."/>
            <person name="Salamov A."/>
            <person name="Andreopoulos B."/>
            <person name="Baker S."/>
            <person name="Barry K."/>
            <person name="Bills G."/>
            <person name="Bluhm B."/>
            <person name="Cannon C."/>
            <person name="Castanera R."/>
            <person name="Culley D."/>
            <person name="Daum C."/>
            <person name="Ezra D."/>
            <person name="Gonzalez J."/>
            <person name="Henrissat B."/>
            <person name="Kuo A."/>
            <person name="Liang C."/>
            <person name="Lipzen A."/>
            <person name="Lutzoni F."/>
            <person name="Magnuson J."/>
            <person name="Mondo S."/>
            <person name="Nolan M."/>
            <person name="Ohm R."/>
            <person name="Pangilinan J."/>
            <person name="Park H.-J."/>
            <person name="Ramirez L."/>
            <person name="Alfaro M."/>
            <person name="Sun H."/>
            <person name="Tritt A."/>
            <person name="Yoshinaga Y."/>
            <person name="Zwiers L.-H."/>
            <person name="Turgeon B."/>
            <person name="Goodwin S."/>
            <person name="Spatafora J."/>
            <person name="Crous P."/>
            <person name="Grigoriev I."/>
        </authorList>
    </citation>
    <scope>NUCLEOTIDE SEQUENCE</scope>
    <source>
        <strain evidence="2">CBS 627.86</strain>
    </source>
</reference>
<evidence type="ECO:0000313" key="2">
    <source>
        <dbReference type="EMBL" id="KAF2119661.1"/>
    </source>
</evidence>
<gene>
    <name evidence="2" type="ORF">BDV96DRAFT_567997</name>
</gene>
<name>A0A6A5ZN65_9PLEO</name>
<dbReference type="EMBL" id="ML977315">
    <property type="protein sequence ID" value="KAF2119661.1"/>
    <property type="molecule type" value="Genomic_DNA"/>
</dbReference>
<evidence type="ECO:0000313" key="3">
    <source>
        <dbReference type="Proteomes" id="UP000799770"/>
    </source>
</evidence>
<dbReference type="AlphaFoldDB" id="A0A6A5ZN65"/>
<sequence length="87" mass="9505">MVFHTPTSMESLALSRLVIVAVPGCVIPALLVAQYRQVQTRQALCNGRIRTWAVEAVHIPQPQASRSGIKNLWGHISGVFKALTAKD</sequence>
<feature type="transmembrane region" description="Helical" evidence="1">
    <location>
        <begin position="12"/>
        <end position="33"/>
    </location>
</feature>
<dbReference type="Proteomes" id="UP000799770">
    <property type="component" value="Unassembled WGS sequence"/>
</dbReference>
<keyword evidence="1" id="KW-0812">Transmembrane</keyword>
<keyword evidence="3" id="KW-1185">Reference proteome</keyword>